<dbReference type="InterPro" id="IPR002942">
    <property type="entry name" value="S4_RNA-bd"/>
</dbReference>
<dbReference type="PANTHER" id="PTHR21600">
    <property type="entry name" value="MITOCHONDRIAL RNA PSEUDOURIDINE SYNTHASE"/>
    <property type="match status" value="1"/>
</dbReference>
<dbReference type="CDD" id="cd00165">
    <property type="entry name" value="S4"/>
    <property type="match status" value="1"/>
</dbReference>
<dbReference type="Pfam" id="PF01479">
    <property type="entry name" value="S4"/>
    <property type="match status" value="1"/>
</dbReference>
<keyword evidence="2 5" id="KW-0413">Isomerase</keyword>
<evidence type="ECO:0000256" key="5">
    <source>
        <dbReference type="RuleBase" id="RU362028"/>
    </source>
</evidence>
<evidence type="ECO:0000256" key="4">
    <source>
        <dbReference type="PROSITE-ProRule" id="PRU00182"/>
    </source>
</evidence>
<dbReference type="InterPro" id="IPR020103">
    <property type="entry name" value="PsdUridine_synth_cat_dom_sf"/>
</dbReference>
<feature type="domain" description="RNA-binding S4" evidence="6">
    <location>
        <begin position="16"/>
        <end position="82"/>
    </location>
</feature>
<evidence type="ECO:0000313" key="7">
    <source>
        <dbReference type="EMBL" id="KXK26606.1"/>
    </source>
</evidence>
<dbReference type="InterPro" id="IPR006225">
    <property type="entry name" value="PsdUridine_synth_RluC/D"/>
</dbReference>
<dbReference type="GO" id="GO:0000455">
    <property type="term" value="P:enzyme-directed rRNA pseudouridine synthesis"/>
    <property type="evidence" value="ECO:0007669"/>
    <property type="project" value="TreeGrafter"/>
</dbReference>
<feature type="active site" evidence="3">
    <location>
        <position position="141"/>
    </location>
</feature>
<evidence type="ECO:0000256" key="2">
    <source>
        <dbReference type="ARBA" id="ARBA00023235"/>
    </source>
</evidence>
<dbReference type="InterPro" id="IPR036986">
    <property type="entry name" value="S4_RNA-bd_sf"/>
</dbReference>
<protein>
    <recommendedName>
        <fullName evidence="5">Pseudouridine synthase</fullName>
        <ecNumber evidence="5">5.4.99.-</ecNumber>
    </recommendedName>
</protein>
<evidence type="ECO:0000313" key="8">
    <source>
        <dbReference type="Proteomes" id="UP000070457"/>
    </source>
</evidence>
<dbReference type="InterPro" id="IPR006224">
    <property type="entry name" value="PsdUridine_synth_RluA-like_CS"/>
</dbReference>
<dbReference type="GO" id="GO:0120159">
    <property type="term" value="F:rRNA pseudouridine synthase activity"/>
    <property type="evidence" value="ECO:0007669"/>
    <property type="project" value="UniProtKB-ARBA"/>
</dbReference>
<dbReference type="PROSITE" id="PS50889">
    <property type="entry name" value="S4"/>
    <property type="match status" value="1"/>
</dbReference>
<evidence type="ECO:0000256" key="1">
    <source>
        <dbReference type="ARBA" id="ARBA00010876"/>
    </source>
</evidence>
<dbReference type="EC" id="5.4.99.-" evidence="5"/>
<dbReference type="SMART" id="SM00363">
    <property type="entry name" value="S4"/>
    <property type="match status" value="1"/>
</dbReference>
<keyword evidence="4" id="KW-0694">RNA-binding</keyword>
<dbReference type="CDD" id="cd02869">
    <property type="entry name" value="PseudoU_synth_RluA_like"/>
    <property type="match status" value="1"/>
</dbReference>
<dbReference type="PANTHER" id="PTHR21600:SF44">
    <property type="entry name" value="RIBOSOMAL LARGE SUBUNIT PSEUDOURIDINE SYNTHASE D"/>
    <property type="match status" value="1"/>
</dbReference>
<comment type="caution">
    <text evidence="7">The sequence shown here is derived from an EMBL/GenBank/DDBJ whole genome shotgun (WGS) entry which is preliminary data.</text>
</comment>
<dbReference type="GO" id="GO:0003723">
    <property type="term" value="F:RNA binding"/>
    <property type="evidence" value="ECO:0007669"/>
    <property type="project" value="UniProtKB-KW"/>
</dbReference>
<gene>
    <name evidence="7" type="primary">rluD</name>
    <name evidence="7" type="ORF">TR69_WS6001000612</name>
</gene>
<dbReference type="Gene3D" id="3.10.290.10">
    <property type="entry name" value="RNA-binding S4 domain"/>
    <property type="match status" value="1"/>
</dbReference>
<dbReference type="InterPro" id="IPR006145">
    <property type="entry name" value="PsdUridine_synth_RsuA/RluA"/>
</dbReference>
<dbReference type="SUPFAM" id="SSF55174">
    <property type="entry name" value="Alpha-L RNA-binding motif"/>
    <property type="match status" value="1"/>
</dbReference>
<proteinExistence type="inferred from homology"/>
<comment type="function">
    <text evidence="5">Responsible for synthesis of pseudouridine from uracil.</text>
</comment>
<comment type="catalytic activity">
    <reaction evidence="5">
        <text>a uridine in RNA = a pseudouridine in RNA</text>
        <dbReference type="Rhea" id="RHEA:48348"/>
        <dbReference type="Rhea" id="RHEA-COMP:12068"/>
        <dbReference type="Rhea" id="RHEA-COMP:12069"/>
        <dbReference type="ChEBI" id="CHEBI:65314"/>
        <dbReference type="ChEBI" id="CHEBI:65315"/>
    </reaction>
</comment>
<dbReference type="SUPFAM" id="SSF55120">
    <property type="entry name" value="Pseudouridine synthase"/>
    <property type="match status" value="1"/>
</dbReference>
<dbReference type="Pfam" id="PF00849">
    <property type="entry name" value="PseudoU_synth_2"/>
    <property type="match status" value="1"/>
</dbReference>
<sequence>MELHKELTISGDQAGKRLDLVVSLLDNNVSRSAVKRAIDAGELQVNGVIEYRPHYKVQEGDQISFTVPEHKGTDRIVPQDIPLDIVYEDEDLLVINKPSGMVVHPATGNWEGTLMNAILFHYRDLADVGSRVRSGLIHRLDKDTSGLVMIGKTNKGLWYYSKLFAERNVSKTYIFVTAADARARIGRQTERSSFIGRNPVNRKKMAEVSAAKGRKAETVFRVRGSYHLDGQKVWAVEASPHTGRTHQIRVHASALGIPVLGDPVYGKAGSYKRLMLHAWRLSLTLLDGTDTRFTAPLPEEFKTEDAWNA</sequence>
<dbReference type="PATRIC" id="fig|1617426.3.peg.609"/>
<dbReference type="STRING" id="1617426.TR69_WS6001000612"/>
<organism evidence="7 8">
    <name type="scientific">candidate division WS6 bacterium OLB20</name>
    <dbReference type="NCBI Taxonomy" id="1617426"/>
    <lineage>
        <taxon>Bacteria</taxon>
        <taxon>Candidatus Dojkabacteria</taxon>
    </lineage>
</organism>
<comment type="similarity">
    <text evidence="1 5">Belongs to the pseudouridine synthase RluA family.</text>
</comment>
<reference evidence="7 8" key="1">
    <citation type="submission" date="2015-02" db="EMBL/GenBank/DDBJ databases">
        <title>Improved understanding of the partial-nitritation anammox process through 23 genomes representing the majority of the microbial community.</title>
        <authorList>
            <person name="Speth D.R."/>
            <person name="In T Zandt M."/>
            <person name="Guerrero Cruz S."/>
            <person name="Jetten M.S."/>
            <person name="Dutilh B.E."/>
        </authorList>
    </citation>
    <scope>NUCLEOTIDE SEQUENCE [LARGE SCALE GENOMIC DNA]</scope>
    <source>
        <strain evidence="7">OLB20</strain>
    </source>
</reference>
<dbReference type="Gene3D" id="3.30.2350.10">
    <property type="entry name" value="Pseudouridine synthase"/>
    <property type="match status" value="1"/>
</dbReference>
<dbReference type="PROSITE" id="PS01129">
    <property type="entry name" value="PSI_RLU"/>
    <property type="match status" value="1"/>
</dbReference>
<name>A0A136LYB2_9BACT</name>
<dbReference type="NCBIfam" id="TIGR00005">
    <property type="entry name" value="rluA_subfam"/>
    <property type="match status" value="1"/>
</dbReference>
<evidence type="ECO:0000256" key="3">
    <source>
        <dbReference type="PIRSR" id="PIRSR606225-1"/>
    </source>
</evidence>
<accession>A0A136LYB2</accession>
<dbReference type="InterPro" id="IPR050188">
    <property type="entry name" value="RluA_PseudoU_synthase"/>
</dbReference>
<dbReference type="Proteomes" id="UP000070457">
    <property type="component" value="Unassembled WGS sequence"/>
</dbReference>
<dbReference type="EMBL" id="JYNZ01000003">
    <property type="protein sequence ID" value="KXK26606.1"/>
    <property type="molecule type" value="Genomic_DNA"/>
</dbReference>
<dbReference type="AlphaFoldDB" id="A0A136LYB2"/>
<evidence type="ECO:0000259" key="6">
    <source>
        <dbReference type="SMART" id="SM00363"/>
    </source>
</evidence>